<comment type="caution">
    <text evidence="1">The sequence shown here is derived from an EMBL/GenBank/DDBJ whole genome shotgun (WGS) entry which is preliminary data.</text>
</comment>
<evidence type="ECO:0000313" key="1">
    <source>
        <dbReference type="EMBL" id="EHC85158.1"/>
    </source>
</evidence>
<reference evidence="1 2" key="1">
    <citation type="journal article" date="2011" name="BMC Genomics">
        <title>Genome sequencing reveals diversification of virulence factor content and possible host adaptation in distinct subpopulations of Salmonella enterica.</title>
        <authorList>
            <person name="den Bakker H.C."/>
            <person name="Moreno Switt A.I."/>
            <person name="Govoni G."/>
            <person name="Cummings C.A."/>
            <person name="Ranieri M.L."/>
            <person name="Degoricija L."/>
            <person name="Hoelzer K."/>
            <person name="Rodriguez-Rivera L.D."/>
            <person name="Brown S."/>
            <person name="Bolchacova E."/>
            <person name="Furtado M.R."/>
            <person name="Wiedmann M."/>
        </authorList>
    </citation>
    <scope>NUCLEOTIDE SEQUENCE [LARGE SCALE GENOMIC DNA]</scope>
    <source>
        <strain evidence="1 2">A4-543</strain>
    </source>
</reference>
<dbReference type="PATRIC" id="fig|913082.3.peg.2985"/>
<evidence type="ECO:0000313" key="2">
    <source>
        <dbReference type="Proteomes" id="UP000005065"/>
    </source>
</evidence>
<name>G5R336_SALSE</name>
<sequence length="47" mass="5105">MIGASIHHQIENLLRAYTGYVAKYPAGIHLDALDTFNGHVITAIKGL</sequence>
<accession>G5R336</accession>
<protein>
    <submittedName>
        <fullName evidence="1">Uncharacterized protein</fullName>
    </submittedName>
</protein>
<dbReference type="Proteomes" id="UP000005065">
    <property type="component" value="Unassembled WGS sequence"/>
</dbReference>
<dbReference type="EMBL" id="AFCU01001266">
    <property type="protein sequence ID" value="EHC85158.1"/>
    <property type="molecule type" value="Genomic_DNA"/>
</dbReference>
<gene>
    <name evidence="1" type="ORF">LTSESEN_3869</name>
</gene>
<organism evidence="1 2">
    <name type="scientific">Salmonella enterica subsp. enterica serovar Senftenberg str. A4-543</name>
    <dbReference type="NCBI Taxonomy" id="913082"/>
    <lineage>
        <taxon>Bacteria</taxon>
        <taxon>Pseudomonadati</taxon>
        <taxon>Pseudomonadota</taxon>
        <taxon>Gammaproteobacteria</taxon>
        <taxon>Enterobacterales</taxon>
        <taxon>Enterobacteriaceae</taxon>
        <taxon>Salmonella</taxon>
    </lineage>
</organism>
<dbReference type="AlphaFoldDB" id="G5R336"/>
<proteinExistence type="predicted"/>
<dbReference type="BioCyc" id="SENT913082:G120J-411-MONOMER"/>